<dbReference type="EMBL" id="JAUKUA010000007">
    <property type="protein sequence ID" value="KAK0704412.1"/>
    <property type="molecule type" value="Genomic_DNA"/>
</dbReference>
<evidence type="ECO:0000313" key="3">
    <source>
        <dbReference type="Proteomes" id="UP001172102"/>
    </source>
</evidence>
<feature type="region of interest" description="Disordered" evidence="1">
    <location>
        <begin position="185"/>
        <end position="215"/>
    </location>
</feature>
<sequence length="215" mass="24168">MTGGLPPPLSHPIPRSLPSFLLPSSLHPGAGHVLTSTPLASHHLFRARTRFCGVCTRAQFAALQHLARFPFLDRFTYWSLARLEDRLDRLRVDDGREGAGALCAMRYSVAGMAQEIIARRGGRHIGIADTEERMSLDSEGWDRWVDDEGQVGWVRRVLGPRGRKNATVAAGRAYDRARALEWEMEEERAGGTEVETETEATRQQSPREKRDKRKP</sequence>
<evidence type="ECO:0000256" key="1">
    <source>
        <dbReference type="SAM" id="MobiDB-lite"/>
    </source>
</evidence>
<reference evidence="2" key="1">
    <citation type="submission" date="2023-06" db="EMBL/GenBank/DDBJ databases">
        <title>Genome-scale phylogeny and comparative genomics of the fungal order Sordariales.</title>
        <authorList>
            <consortium name="Lawrence Berkeley National Laboratory"/>
            <person name="Hensen N."/>
            <person name="Bonometti L."/>
            <person name="Westerberg I."/>
            <person name="Brannstrom I.O."/>
            <person name="Guillou S."/>
            <person name="Cros-Aarteil S."/>
            <person name="Calhoun S."/>
            <person name="Haridas S."/>
            <person name="Kuo A."/>
            <person name="Mondo S."/>
            <person name="Pangilinan J."/>
            <person name="Riley R."/>
            <person name="Labutti K."/>
            <person name="Andreopoulos B."/>
            <person name="Lipzen A."/>
            <person name="Chen C."/>
            <person name="Yanf M."/>
            <person name="Daum C."/>
            <person name="Ng V."/>
            <person name="Clum A."/>
            <person name="Steindorff A."/>
            <person name="Ohm R."/>
            <person name="Martin F."/>
            <person name="Silar P."/>
            <person name="Natvig D."/>
            <person name="Lalanne C."/>
            <person name="Gautier V."/>
            <person name="Ament-Velasquez S.L."/>
            <person name="Kruys A."/>
            <person name="Hutchinson M.I."/>
            <person name="Powell A.J."/>
            <person name="Barry K."/>
            <person name="Miller A.N."/>
            <person name="Grigoriev I.V."/>
            <person name="Debuchy R."/>
            <person name="Gladieux P."/>
            <person name="Thoren M.H."/>
            <person name="Johannesson H."/>
        </authorList>
    </citation>
    <scope>NUCLEOTIDE SEQUENCE</scope>
    <source>
        <strain evidence="2">SMH4607-1</strain>
    </source>
</reference>
<protein>
    <submittedName>
        <fullName evidence="2">Uncharacterized protein</fullName>
    </submittedName>
</protein>
<name>A0AA39ZVQ5_9PEZI</name>
<organism evidence="2 3">
    <name type="scientific">Lasiosphaeris hirsuta</name>
    <dbReference type="NCBI Taxonomy" id="260670"/>
    <lineage>
        <taxon>Eukaryota</taxon>
        <taxon>Fungi</taxon>
        <taxon>Dikarya</taxon>
        <taxon>Ascomycota</taxon>
        <taxon>Pezizomycotina</taxon>
        <taxon>Sordariomycetes</taxon>
        <taxon>Sordariomycetidae</taxon>
        <taxon>Sordariales</taxon>
        <taxon>Lasiosphaeriaceae</taxon>
        <taxon>Lasiosphaeris</taxon>
    </lineage>
</organism>
<keyword evidence="3" id="KW-1185">Reference proteome</keyword>
<proteinExistence type="predicted"/>
<dbReference type="AlphaFoldDB" id="A0AA39ZVQ5"/>
<comment type="caution">
    <text evidence="2">The sequence shown here is derived from an EMBL/GenBank/DDBJ whole genome shotgun (WGS) entry which is preliminary data.</text>
</comment>
<gene>
    <name evidence="2" type="ORF">B0H67DRAFT_591328</name>
</gene>
<dbReference type="Proteomes" id="UP001172102">
    <property type="component" value="Unassembled WGS sequence"/>
</dbReference>
<evidence type="ECO:0000313" key="2">
    <source>
        <dbReference type="EMBL" id="KAK0704412.1"/>
    </source>
</evidence>
<feature type="non-terminal residue" evidence="2">
    <location>
        <position position="215"/>
    </location>
</feature>
<accession>A0AA39ZVQ5</accession>